<keyword evidence="7" id="KW-0418">Kinase</keyword>
<evidence type="ECO:0000313" key="15">
    <source>
        <dbReference type="Proteomes" id="UP000187172"/>
    </source>
</evidence>
<evidence type="ECO:0000259" key="13">
    <source>
        <dbReference type="PROSITE" id="PS50885"/>
    </source>
</evidence>
<reference evidence="14 15" key="1">
    <citation type="submission" date="2016-11" db="EMBL/GenBank/DDBJ databases">
        <title>Paenibacillus species isolates.</title>
        <authorList>
            <person name="Beno S.M."/>
        </authorList>
    </citation>
    <scope>NUCLEOTIDE SEQUENCE [LARGE SCALE GENOMIC DNA]</scope>
    <source>
        <strain evidence="14 15">FSL R5-0378</strain>
    </source>
</reference>
<keyword evidence="4" id="KW-0808">Transferase</keyword>
<feature type="transmembrane region" description="Helical" evidence="12">
    <location>
        <begin position="7"/>
        <end position="28"/>
    </location>
</feature>
<keyword evidence="9 12" id="KW-1133">Transmembrane helix</keyword>
<name>A0A1R1E5F9_9BACL</name>
<evidence type="ECO:0000256" key="10">
    <source>
        <dbReference type="ARBA" id="ARBA00023012"/>
    </source>
</evidence>
<evidence type="ECO:0000256" key="1">
    <source>
        <dbReference type="ARBA" id="ARBA00004651"/>
    </source>
</evidence>
<evidence type="ECO:0000256" key="9">
    <source>
        <dbReference type="ARBA" id="ARBA00022989"/>
    </source>
</evidence>
<comment type="subcellular location">
    <subcellularLocation>
        <location evidence="1">Cell membrane</location>
        <topology evidence="1">Multi-pass membrane protein</topology>
    </subcellularLocation>
</comment>
<evidence type="ECO:0000256" key="11">
    <source>
        <dbReference type="ARBA" id="ARBA00023136"/>
    </source>
</evidence>
<sequence length="584" mass="66285">MRIGTKMIVGYILLIIIPFLFFAIFVYAQLNEKLTTQYQLANQQNIEQLAVNLDASFLKIESLYSIYQNNSALIDYLRGNELNDRDLIYSYLKDISPALSFASLAEAQVDNLTVYPKTQRKMLTVSGFKPYEEGRKELTDAELSALSPKSGLWKRAETGGTLSLVFYHKIYNDLYSNDLGILAISVHSSLVEDFVQSLRSMHSGNTVLLTDANGQTIYRSIDNENNFKTLDDAARRVHAGEKEHVNARFIVNSAPIKQLGWTVIEINPRESLVHLIRVKQWWLLGGGGLLLLLSTLYYAILSSLTKRMLLLSRHMRRVGPDWLGHSYTGPVGKDEFGYLISNYNAMIARIDELVNRVQKVEILKKDAEFKMLQAQIQPHFLYNTLETMRMLARANDDSTVSEMAYSLGSLMRYSLSRKDNTTIGEEWEYLRQYLAIHKIRMPDLQIEWEKDEAATSIPCPRFILQPLVENSILHGFSKRRGGKLVSIRMAVQGEFVIIIVADNGTGVSDDRMRLLQQKLRDNNGYDEGGISETEGIGLSNVLQRVKAYFGPQSSLALESKLGEGTVCTLKLYLEERDHAKLDDH</sequence>
<dbReference type="SUPFAM" id="SSF55874">
    <property type="entry name" value="ATPase domain of HSP90 chaperone/DNA topoisomerase II/histidine kinase"/>
    <property type="match status" value="1"/>
</dbReference>
<gene>
    <name evidence="14" type="ORF">BK138_32670</name>
</gene>
<dbReference type="PANTHER" id="PTHR34220">
    <property type="entry name" value="SENSOR HISTIDINE KINASE YPDA"/>
    <property type="match status" value="1"/>
</dbReference>
<evidence type="ECO:0000256" key="7">
    <source>
        <dbReference type="ARBA" id="ARBA00022777"/>
    </source>
</evidence>
<keyword evidence="15" id="KW-1185">Reference proteome</keyword>
<keyword evidence="6" id="KW-0547">Nucleotide-binding</keyword>
<dbReference type="Gene3D" id="6.10.340.10">
    <property type="match status" value="1"/>
</dbReference>
<evidence type="ECO:0000256" key="3">
    <source>
        <dbReference type="ARBA" id="ARBA00022553"/>
    </source>
</evidence>
<feature type="domain" description="HAMP" evidence="13">
    <location>
        <begin position="302"/>
        <end position="355"/>
    </location>
</feature>
<dbReference type="Gene3D" id="3.30.565.10">
    <property type="entry name" value="Histidine kinase-like ATPase, C-terminal domain"/>
    <property type="match status" value="1"/>
</dbReference>
<dbReference type="EMBL" id="MRTP01000019">
    <property type="protein sequence ID" value="OMF46972.1"/>
    <property type="molecule type" value="Genomic_DNA"/>
</dbReference>
<dbReference type="PANTHER" id="PTHR34220:SF11">
    <property type="entry name" value="SENSOR PROTEIN KINASE HPTS"/>
    <property type="match status" value="1"/>
</dbReference>
<dbReference type="InterPro" id="IPR003594">
    <property type="entry name" value="HATPase_dom"/>
</dbReference>
<proteinExistence type="predicted"/>
<dbReference type="InterPro" id="IPR003660">
    <property type="entry name" value="HAMP_dom"/>
</dbReference>
<evidence type="ECO:0000313" key="14">
    <source>
        <dbReference type="EMBL" id="OMF46972.1"/>
    </source>
</evidence>
<dbReference type="Proteomes" id="UP000187172">
    <property type="component" value="Unassembled WGS sequence"/>
</dbReference>
<dbReference type="PROSITE" id="PS50885">
    <property type="entry name" value="HAMP"/>
    <property type="match status" value="1"/>
</dbReference>
<comment type="caution">
    <text evidence="14">The sequence shown here is derived from an EMBL/GenBank/DDBJ whole genome shotgun (WGS) entry which is preliminary data.</text>
</comment>
<evidence type="ECO:0000256" key="2">
    <source>
        <dbReference type="ARBA" id="ARBA00022475"/>
    </source>
</evidence>
<keyword evidence="11 12" id="KW-0472">Membrane</keyword>
<keyword evidence="10" id="KW-0902">Two-component regulatory system</keyword>
<dbReference type="CDD" id="cd18774">
    <property type="entry name" value="PDC2_HK_sensor"/>
    <property type="match status" value="1"/>
</dbReference>
<keyword evidence="3" id="KW-0597">Phosphoprotein</keyword>
<keyword evidence="5 12" id="KW-0812">Transmembrane</keyword>
<evidence type="ECO:0000256" key="4">
    <source>
        <dbReference type="ARBA" id="ARBA00022679"/>
    </source>
</evidence>
<evidence type="ECO:0000256" key="5">
    <source>
        <dbReference type="ARBA" id="ARBA00022692"/>
    </source>
</evidence>
<dbReference type="STRING" id="297318.BK138_32670"/>
<keyword evidence="8" id="KW-0067">ATP-binding</keyword>
<protein>
    <recommendedName>
        <fullName evidence="13">HAMP domain-containing protein</fullName>
    </recommendedName>
</protein>
<dbReference type="RefSeq" id="WP_076176537.1">
    <property type="nucleotide sequence ID" value="NZ_MRTP01000019.1"/>
</dbReference>
<dbReference type="InterPro" id="IPR036890">
    <property type="entry name" value="HATPase_C_sf"/>
</dbReference>
<evidence type="ECO:0000256" key="12">
    <source>
        <dbReference type="SAM" id="Phobius"/>
    </source>
</evidence>
<dbReference type="GO" id="GO:0000155">
    <property type="term" value="F:phosphorelay sensor kinase activity"/>
    <property type="evidence" value="ECO:0007669"/>
    <property type="project" value="InterPro"/>
</dbReference>
<accession>A0A1R1E5F9</accession>
<dbReference type="Pfam" id="PF02518">
    <property type="entry name" value="HATPase_c"/>
    <property type="match status" value="1"/>
</dbReference>
<evidence type="ECO:0000256" key="8">
    <source>
        <dbReference type="ARBA" id="ARBA00022840"/>
    </source>
</evidence>
<dbReference type="GO" id="GO:0005886">
    <property type="term" value="C:plasma membrane"/>
    <property type="evidence" value="ECO:0007669"/>
    <property type="project" value="UniProtKB-SubCell"/>
</dbReference>
<dbReference type="AlphaFoldDB" id="A0A1R1E5F9"/>
<organism evidence="14 15">
    <name type="scientific">Paenibacillus rhizosphaerae</name>
    <dbReference type="NCBI Taxonomy" id="297318"/>
    <lineage>
        <taxon>Bacteria</taxon>
        <taxon>Bacillati</taxon>
        <taxon>Bacillota</taxon>
        <taxon>Bacilli</taxon>
        <taxon>Bacillales</taxon>
        <taxon>Paenibacillaceae</taxon>
        <taxon>Paenibacillus</taxon>
    </lineage>
</organism>
<feature type="transmembrane region" description="Helical" evidence="12">
    <location>
        <begin position="281"/>
        <end position="301"/>
    </location>
</feature>
<dbReference type="GO" id="GO:0005524">
    <property type="term" value="F:ATP binding"/>
    <property type="evidence" value="ECO:0007669"/>
    <property type="project" value="UniProtKB-KW"/>
</dbReference>
<dbReference type="InterPro" id="IPR010559">
    <property type="entry name" value="Sig_transdc_His_kin_internal"/>
</dbReference>
<evidence type="ECO:0000256" key="6">
    <source>
        <dbReference type="ARBA" id="ARBA00022741"/>
    </source>
</evidence>
<keyword evidence="2" id="KW-1003">Cell membrane</keyword>
<dbReference type="Pfam" id="PF06580">
    <property type="entry name" value="His_kinase"/>
    <property type="match status" value="1"/>
</dbReference>
<dbReference type="InterPro" id="IPR050640">
    <property type="entry name" value="Bact_2-comp_sensor_kinase"/>
</dbReference>